<dbReference type="Proteomes" id="UP000887572">
    <property type="component" value="Unplaced"/>
</dbReference>
<dbReference type="AlphaFoldDB" id="A0A914HZU1"/>
<dbReference type="WBParaSite" id="Gr19_v10_g6002.t1">
    <property type="protein sequence ID" value="Gr19_v10_g6002.t1"/>
    <property type="gene ID" value="Gr19_v10_g6002"/>
</dbReference>
<reference evidence="2" key="1">
    <citation type="submission" date="2022-11" db="UniProtKB">
        <authorList>
            <consortium name="WormBaseParasite"/>
        </authorList>
    </citation>
    <scope>IDENTIFICATION</scope>
</reference>
<sequence length="98" mass="11292">MAKEAEILVDKSELNFAYDRGCFKRLSLAPCRFGRKFGSDGPNRCVKLMTKSVRMEYYRSPIGETFGTGRDRRLFWPIRTVPMHSVLFMSSAVKETAF</sequence>
<organism evidence="1 2">
    <name type="scientific">Globodera rostochiensis</name>
    <name type="common">Golden nematode worm</name>
    <name type="synonym">Heterodera rostochiensis</name>
    <dbReference type="NCBI Taxonomy" id="31243"/>
    <lineage>
        <taxon>Eukaryota</taxon>
        <taxon>Metazoa</taxon>
        <taxon>Ecdysozoa</taxon>
        <taxon>Nematoda</taxon>
        <taxon>Chromadorea</taxon>
        <taxon>Rhabditida</taxon>
        <taxon>Tylenchina</taxon>
        <taxon>Tylenchomorpha</taxon>
        <taxon>Tylenchoidea</taxon>
        <taxon>Heteroderidae</taxon>
        <taxon>Heteroderinae</taxon>
        <taxon>Globodera</taxon>
    </lineage>
</organism>
<protein>
    <submittedName>
        <fullName evidence="2">Uncharacterized protein</fullName>
    </submittedName>
</protein>
<name>A0A914HZU1_GLORO</name>
<proteinExistence type="predicted"/>
<evidence type="ECO:0000313" key="2">
    <source>
        <dbReference type="WBParaSite" id="Gr19_v10_g6002.t1"/>
    </source>
</evidence>
<keyword evidence="1" id="KW-1185">Reference proteome</keyword>
<evidence type="ECO:0000313" key="1">
    <source>
        <dbReference type="Proteomes" id="UP000887572"/>
    </source>
</evidence>
<accession>A0A914HZU1</accession>